<dbReference type="Gene3D" id="3.10.100.10">
    <property type="entry name" value="Mannose-Binding Protein A, subunit A"/>
    <property type="match status" value="1"/>
</dbReference>
<evidence type="ECO:0000313" key="2">
    <source>
        <dbReference type="EMBL" id="CDW55041.1"/>
    </source>
</evidence>
<dbReference type="STRING" id="36087.A0A077Z4M2"/>
<reference evidence="2" key="1">
    <citation type="submission" date="2014-01" db="EMBL/GenBank/DDBJ databases">
        <authorList>
            <person name="Aslett M."/>
        </authorList>
    </citation>
    <scope>NUCLEOTIDE SEQUENCE</scope>
</reference>
<dbReference type="InterPro" id="IPR016186">
    <property type="entry name" value="C-type_lectin-like/link_sf"/>
</dbReference>
<evidence type="ECO:0000259" key="1">
    <source>
        <dbReference type="Pfam" id="PF06482"/>
    </source>
</evidence>
<protein>
    <submittedName>
        <fullName evidence="2">Endostatin domain containing protein</fullName>
    </submittedName>
</protein>
<name>A0A077Z4M2_TRITR</name>
<dbReference type="EMBL" id="HG805933">
    <property type="protein sequence ID" value="CDW55041.1"/>
    <property type="molecule type" value="Genomic_DNA"/>
</dbReference>
<proteinExistence type="predicted"/>
<dbReference type="InterPro" id="IPR016187">
    <property type="entry name" value="CTDL_fold"/>
</dbReference>
<accession>A0A077Z4M2</accession>
<dbReference type="OrthoDB" id="5983381at2759"/>
<dbReference type="AlphaFoldDB" id="A0A077Z4M2"/>
<organism evidence="2 3">
    <name type="scientific">Trichuris trichiura</name>
    <name type="common">Whipworm</name>
    <name type="synonym">Trichocephalus trichiurus</name>
    <dbReference type="NCBI Taxonomy" id="36087"/>
    <lineage>
        <taxon>Eukaryota</taxon>
        <taxon>Metazoa</taxon>
        <taxon>Ecdysozoa</taxon>
        <taxon>Nematoda</taxon>
        <taxon>Enoplea</taxon>
        <taxon>Dorylaimia</taxon>
        <taxon>Trichinellida</taxon>
        <taxon>Trichuridae</taxon>
        <taxon>Trichuris</taxon>
    </lineage>
</organism>
<dbReference type="Pfam" id="PF06482">
    <property type="entry name" value="Endostatin"/>
    <property type="match status" value="1"/>
</dbReference>
<gene>
    <name evidence="2" type="ORF">TTRE_0000331201</name>
</gene>
<dbReference type="SUPFAM" id="SSF56436">
    <property type="entry name" value="C-type lectin-like"/>
    <property type="match status" value="1"/>
</dbReference>
<keyword evidence="3" id="KW-1185">Reference proteome</keyword>
<dbReference type="Proteomes" id="UP000030665">
    <property type="component" value="Unassembled WGS sequence"/>
</dbReference>
<feature type="domain" description="Collagenase NC10/endostatin" evidence="1">
    <location>
        <begin position="2"/>
        <end position="95"/>
    </location>
</feature>
<evidence type="ECO:0000313" key="3">
    <source>
        <dbReference type="Proteomes" id="UP000030665"/>
    </source>
</evidence>
<dbReference type="InterPro" id="IPR010515">
    <property type="entry name" value="Collagenase_NC10/endostatin"/>
</dbReference>
<sequence length="141" mass="16251">MEDIFRDGGAFFNRQTPIYSFDRKNVMTDNTWPSKYVWHGSETRGKRKSGKFCDAWRSSSAKKSGMASSLENFSLLGQQDFPCNNSFIVLCIENMSKGNVERRLAKKRFGPVLKDDATDMSAFASSSDYWKHQHRLLEELF</sequence>
<reference evidence="2" key="2">
    <citation type="submission" date="2014-03" db="EMBL/GenBank/DDBJ databases">
        <title>The whipworm genome and dual-species transcriptomics of an intimate host-pathogen interaction.</title>
        <authorList>
            <person name="Foth B.J."/>
            <person name="Tsai I.J."/>
            <person name="Reid A.J."/>
            <person name="Bancroft A.J."/>
            <person name="Nichol S."/>
            <person name="Tracey A."/>
            <person name="Holroyd N."/>
            <person name="Cotton J.A."/>
            <person name="Stanley E.J."/>
            <person name="Zarowiecki M."/>
            <person name="Liu J.Z."/>
            <person name="Huckvale T."/>
            <person name="Cooper P.J."/>
            <person name="Grencis R.K."/>
            <person name="Berriman M."/>
        </authorList>
    </citation>
    <scope>NUCLEOTIDE SEQUENCE [LARGE SCALE GENOMIC DNA]</scope>
</reference>